<organism evidence="5 6">
    <name type="scientific">Microcaecilia unicolor</name>
    <dbReference type="NCBI Taxonomy" id="1415580"/>
    <lineage>
        <taxon>Eukaryota</taxon>
        <taxon>Metazoa</taxon>
        <taxon>Chordata</taxon>
        <taxon>Craniata</taxon>
        <taxon>Vertebrata</taxon>
        <taxon>Euteleostomi</taxon>
        <taxon>Amphibia</taxon>
        <taxon>Gymnophiona</taxon>
        <taxon>Siphonopidae</taxon>
        <taxon>Microcaecilia</taxon>
    </lineage>
</organism>
<dbReference type="PANTHER" id="PTHR23113">
    <property type="entry name" value="GUANINE NUCLEOTIDE EXCHANGE FACTOR"/>
    <property type="match status" value="1"/>
</dbReference>
<dbReference type="PROSITE" id="PS50212">
    <property type="entry name" value="RASGEF_NTER"/>
    <property type="match status" value="1"/>
</dbReference>
<evidence type="ECO:0000313" key="5">
    <source>
        <dbReference type="Proteomes" id="UP000515156"/>
    </source>
</evidence>
<evidence type="ECO:0000259" key="3">
    <source>
        <dbReference type="PROSITE" id="PS50009"/>
    </source>
</evidence>
<dbReference type="InterPro" id="IPR001895">
    <property type="entry name" value="RASGEF_cat_dom"/>
</dbReference>
<dbReference type="Proteomes" id="UP000515156">
    <property type="component" value="Unplaced"/>
</dbReference>
<feature type="domain" description="Ras-GEF" evidence="3">
    <location>
        <begin position="106"/>
        <end position="248"/>
    </location>
</feature>
<dbReference type="GO" id="GO:0007265">
    <property type="term" value="P:Ras protein signal transduction"/>
    <property type="evidence" value="ECO:0007669"/>
    <property type="project" value="TreeGrafter"/>
</dbReference>
<protein>
    <submittedName>
        <fullName evidence="6">Ras-specific guanine nucleotide-releasing factor 2-like</fullName>
    </submittedName>
</protein>
<evidence type="ECO:0000256" key="2">
    <source>
        <dbReference type="PROSITE-ProRule" id="PRU00168"/>
    </source>
</evidence>
<evidence type="ECO:0000313" key="6">
    <source>
        <dbReference type="RefSeq" id="XP_030045017.1"/>
    </source>
</evidence>
<dbReference type="Gene3D" id="1.10.840.10">
    <property type="entry name" value="Ras guanine-nucleotide exchange factors catalytic domain"/>
    <property type="match status" value="1"/>
</dbReference>
<dbReference type="InterPro" id="IPR000651">
    <property type="entry name" value="Ras-like_Gua-exchang_fac_N"/>
</dbReference>
<dbReference type="InterPro" id="IPR008937">
    <property type="entry name" value="Ras-like_GEF"/>
</dbReference>
<dbReference type="SMART" id="SM00147">
    <property type="entry name" value="RasGEF"/>
    <property type="match status" value="1"/>
</dbReference>
<dbReference type="PROSITE" id="PS50009">
    <property type="entry name" value="RASGEF_CAT"/>
    <property type="match status" value="1"/>
</dbReference>
<feature type="non-terminal residue" evidence="6">
    <location>
        <position position="248"/>
    </location>
</feature>
<keyword evidence="5" id="KW-1185">Reference proteome</keyword>
<evidence type="ECO:0000259" key="4">
    <source>
        <dbReference type="PROSITE" id="PS50212"/>
    </source>
</evidence>
<dbReference type="InterPro" id="IPR023578">
    <property type="entry name" value="Ras_GEF_dom_sf"/>
</dbReference>
<keyword evidence="1 2" id="KW-0344">Guanine-nucleotide releasing factor</keyword>
<dbReference type="Pfam" id="PF00617">
    <property type="entry name" value="RasGEF"/>
    <property type="match status" value="1"/>
</dbReference>
<gene>
    <name evidence="6" type="primary">LOC115459311</name>
</gene>
<feature type="non-terminal residue" evidence="6">
    <location>
        <position position="1"/>
    </location>
</feature>
<dbReference type="Gene3D" id="1.20.870.10">
    <property type="entry name" value="Son of sevenless (SoS) protein Chain: S domain 1"/>
    <property type="match status" value="1"/>
</dbReference>
<dbReference type="InterPro" id="IPR036964">
    <property type="entry name" value="RASGEF_cat_dom_sf"/>
</dbReference>
<proteinExistence type="predicted"/>
<dbReference type="OrthoDB" id="10254377at2759"/>
<name>A0A6P7WP95_9AMPH</name>
<dbReference type="AlphaFoldDB" id="A0A6P7WP95"/>
<accession>A0A6P7WP95</accession>
<dbReference type="GO" id="GO:0005085">
    <property type="term" value="F:guanyl-nucleotide exchange factor activity"/>
    <property type="evidence" value="ECO:0007669"/>
    <property type="project" value="UniProtKB-KW"/>
</dbReference>
<dbReference type="SUPFAM" id="SSF48366">
    <property type="entry name" value="Ras GEF"/>
    <property type="match status" value="1"/>
</dbReference>
<feature type="domain" description="N-terminal Ras-GEF" evidence="4">
    <location>
        <begin position="1"/>
        <end position="76"/>
    </location>
</feature>
<dbReference type="PANTHER" id="PTHR23113:SF187">
    <property type="entry name" value="RAS-SPECIFIC GUANINE NUCLEOTIDE-RELEASING FACTOR 2"/>
    <property type="match status" value="1"/>
</dbReference>
<reference evidence="6" key="1">
    <citation type="submission" date="2025-08" db="UniProtKB">
        <authorList>
            <consortium name="RefSeq"/>
        </authorList>
    </citation>
    <scope>IDENTIFICATION</scope>
</reference>
<evidence type="ECO:0000256" key="1">
    <source>
        <dbReference type="ARBA" id="ARBA00022658"/>
    </source>
</evidence>
<dbReference type="KEGG" id="muo:115459311"/>
<dbReference type="InParanoid" id="A0A6P7WP95"/>
<dbReference type="RefSeq" id="XP_030045017.1">
    <property type="nucleotide sequence ID" value="XM_030189157.1"/>
</dbReference>
<sequence>FNNSERMCDKEFIIRRAATNRVLNVLRHWVFKHSQDFELNNEMKMNVVNLLEEVLRDPDLLPQERKATTNILSALCQDDQDEPHLKLEDIIAMSDCPKAECLETLSAMELAEQITLLDHIVFRSIPYQEFFGQGWMKPDKSRRTPYIMRTSQHFNDMSNLVASQIINHTDVSSRASSIEKWIVVADICRCMHNYNGVLEITSALNRSAVYRLKKTWAKVSKQSKALMDKLQKIVSSEGRFKNLRETLR</sequence>
<dbReference type="GeneID" id="115459311"/>
<dbReference type="GO" id="GO:0005886">
    <property type="term" value="C:plasma membrane"/>
    <property type="evidence" value="ECO:0007669"/>
    <property type="project" value="TreeGrafter"/>
</dbReference>